<dbReference type="InterPro" id="IPR000073">
    <property type="entry name" value="AB_hydrolase_1"/>
</dbReference>
<dbReference type="GO" id="GO:0090499">
    <property type="term" value="F:pimelyl-[acyl-carrier protein] methyl ester esterase activity"/>
    <property type="evidence" value="ECO:0000318"/>
    <property type="project" value="GO_Central"/>
</dbReference>
<gene>
    <name evidence="2" type="ordered locus">DR_1351</name>
</gene>
<dbReference type="PaxDb" id="243230-DR_1351"/>
<dbReference type="AlphaFoldDB" id="Q9RUN3"/>
<dbReference type="PANTHER" id="PTHR43194:SF5">
    <property type="entry name" value="PIMELOYL-[ACYL-CARRIER PROTEIN] METHYL ESTER ESTERASE"/>
    <property type="match status" value="1"/>
</dbReference>
<accession>Q9RUN3</accession>
<dbReference type="InterPro" id="IPR050228">
    <property type="entry name" value="Carboxylesterase_BioH"/>
</dbReference>
<dbReference type="Proteomes" id="UP000002524">
    <property type="component" value="Chromosome 1"/>
</dbReference>
<dbReference type="SUPFAM" id="SSF53474">
    <property type="entry name" value="alpha/beta-Hydrolases"/>
    <property type="match status" value="1"/>
</dbReference>
<dbReference type="STRING" id="243230.DR_1351"/>
<evidence type="ECO:0000313" key="2">
    <source>
        <dbReference type="EMBL" id="AAF10921.1"/>
    </source>
</evidence>
<feature type="domain" description="AB hydrolase-1" evidence="1">
    <location>
        <begin position="27"/>
        <end position="237"/>
    </location>
</feature>
<evidence type="ECO:0000259" key="1">
    <source>
        <dbReference type="Pfam" id="PF12697"/>
    </source>
</evidence>
<evidence type="ECO:0000313" key="3">
    <source>
        <dbReference type="Proteomes" id="UP000002524"/>
    </source>
</evidence>
<dbReference type="InterPro" id="IPR029058">
    <property type="entry name" value="AB_hydrolase_fold"/>
</dbReference>
<keyword evidence="2" id="KW-0378">Hydrolase</keyword>
<organism evidence="2 3">
    <name type="scientific">Deinococcus radiodurans (strain ATCC 13939 / DSM 20539 / JCM 16871 / CCUG 27074 / LMG 4051 / NBRC 15346 / NCIMB 9279 / VKM B-1422 / R1)</name>
    <dbReference type="NCBI Taxonomy" id="243230"/>
    <lineage>
        <taxon>Bacteria</taxon>
        <taxon>Thermotogati</taxon>
        <taxon>Deinococcota</taxon>
        <taxon>Deinococci</taxon>
        <taxon>Deinococcales</taxon>
        <taxon>Deinococcaceae</taxon>
        <taxon>Deinococcus</taxon>
    </lineage>
</organism>
<dbReference type="GeneID" id="69517596"/>
<dbReference type="Pfam" id="PF12697">
    <property type="entry name" value="Abhydrolase_6"/>
    <property type="match status" value="1"/>
</dbReference>
<dbReference type="ESTHER" id="deira-DR1351">
    <property type="family name" value="6_AlphaBeta_hydrolase"/>
</dbReference>
<dbReference type="GO" id="GO:0009102">
    <property type="term" value="P:biotin biosynthetic process"/>
    <property type="evidence" value="ECO:0000318"/>
    <property type="project" value="GO_Central"/>
</dbReference>
<sequence length="264" mass="28752">MRNGHSQWTLVDGLWTHARVLGSGPPLVVVPGLGCASWMYERVGRHLARTRTVYLYDPPGHGDSQGRPGEPACIADLTDHLAAWLNASGLRCAPLFGHSLGGEVIFDLAARHPRCTTGLIACAPTGIPENPSVAAQLVRLLRDLPRERPGLWPGGLRAYGRAGPGTMYRLAHDQSQHHTGALLPHIRVPTLLLDGDRDPVIRGWTVEEIQRGIPHAVIRVIHGGTHALTDSHPRAVASYARDFLELLGDHHLHTGAQYDRALKQ</sequence>
<dbReference type="EMBL" id="AE000513">
    <property type="protein sequence ID" value="AAF10921.1"/>
    <property type="molecule type" value="Genomic_DNA"/>
</dbReference>
<dbReference type="InParanoid" id="Q9RUN3"/>
<proteinExistence type="predicted"/>
<protein>
    <submittedName>
        <fullName evidence="2">Hydrolase, alpha/beta hydrolase fold family</fullName>
    </submittedName>
</protein>
<dbReference type="RefSeq" id="WP_010887992.1">
    <property type="nucleotide sequence ID" value="NC_001263.1"/>
</dbReference>
<dbReference type="PATRIC" id="fig|243230.17.peg.1548"/>
<dbReference type="EnsemblBacteria" id="AAF10921">
    <property type="protein sequence ID" value="AAF10921"/>
    <property type="gene ID" value="DR_1351"/>
</dbReference>
<dbReference type="KEGG" id="dra:DR_1351"/>
<dbReference type="eggNOG" id="COG2267">
    <property type="taxonomic scope" value="Bacteria"/>
</dbReference>
<dbReference type="PANTHER" id="PTHR43194">
    <property type="entry name" value="HYDROLASE ALPHA/BETA FOLD FAMILY"/>
    <property type="match status" value="1"/>
</dbReference>
<keyword evidence="3" id="KW-1185">Reference proteome</keyword>
<dbReference type="HOGENOM" id="CLU_020336_50_2_0"/>
<dbReference type="OrthoDB" id="9769541at2"/>
<dbReference type="PIR" id="H75406">
    <property type="entry name" value="H75406"/>
</dbReference>
<dbReference type="Gene3D" id="3.40.50.1820">
    <property type="entry name" value="alpha/beta hydrolase"/>
    <property type="match status" value="1"/>
</dbReference>
<name>Q9RUN3_DEIRA</name>
<reference evidence="2 3" key="1">
    <citation type="journal article" date="1999" name="Science">
        <title>Genome sequence of the radioresistant bacterium Deinococcus radiodurans R1.</title>
        <authorList>
            <person name="White O."/>
            <person name="Eisen J.A."/>
            <person name="Heidelberg J.F."/>
            <person name="Hickey E.K."/>
            <person name="Peterson J.D."/>
            <person name="Dodson R.J."/>
            <person name="Haft D.H."/>
            <person name="Gwinn M.L."/>
            <person name="Nelson W.C."/>
            <person name="Richardson D.L."/>
            <person name="Moffat K.S."/>
            <person name="Qin H."/>
            <person name="Jiang L."/>
            <person name="Pamphile W."/>
            <person name="Crosby M."/>
            <person name="Shen M."/>
            <person name="Vamathevan J.J."/>
            <person name="Lam P."/>
            <person name="McDonald L."/>
            <person name="Utterback T."/>
            <person name="Zalewski C."/>
            <person name="Makarova K.S."/>
            <person name="Aravind L."/>
            <person name="Daly M.J."/>
            <person name="Minton K.W."/>
            <person name="Fleischmann R.D."/>
            <person name="Ketchum K.A."/>
            <person name="Nelson K.E."/>
            <person name="Salzberg S."/>
            <person name="Smith H.O."/>
            <person name="Venter J.C."/>
            <person name="Fraser C.M."/>
        </authorList>
    </citation>
    <scope>NUCLEOTIDE SEQUENCE [LARGE SCALE GENOMIC DNA]</scope>
    <source>
        <strain evidence="3">ATCC 13939 / DSM 20539 / JCM 16871 / LMG 4051 / NBRC 15346 / NCIMB 9279 / R1 / VKM B-1422</strain>
    </source>
</reference>